<gene>
    <name evidence="1" type="ORF">HLASF_1298</name>
</gene>
<dbReference type="GeneID" id="25159462"/>
<dbReference type="RefSeq" id="WP_050048502.1">
    <property type="nucleotide sequence ID" value="NZ_CP008874.1"/>
</dbReference>
<evidence type="ECO:0008006" key="3">
    <source>
        <dbReference type="Google" id="ProtNLM"/>
    </source>
</evidence>
<dbReference type="Pfam" id="PF24367">
    <property type="entry name" value="DUF7523"/>
    <property type="match status" value="1"/>
</dbReference>
<name>A0A0F7PDR3_9EURY</name>
<evidence type="ECO:0000313" key="2">
    <source>
        <dbReference type="Proteomes" id="UP000069906"/>
    </source>
</evidence>
<dbReference type="InterPro" id="IPR055945">
    <property type="entry name" value="DUF7523"/>
</dbReference>
<dbReference type="OrthoDB" id="213717at2157"/>
<reference evidence="1 2" key="1">
    <citation type="journal article" date="2015" name="ISME J.">
        <title>Elemental sulfur and acetate can support life of a novel strictly anaerobic haloarchaeon.</title>
        <authorList>
            <person name="Sorokin D.Y."/>
            <person name="Kublanov I.V."/>
            <person name="Gavrilov S.N."/>
            <person name="Rojo D."/>
            <person name="Roman P."/>
            <person name="Golyshin P.N."/>
            <person name="Slepak V.Z."/>
            <person name="Smedile F."/>
            <person name="Ferrer M."/>
            <person name="Messina E."/>
            <person name="La Cono V."/>
            <person name="Yakimov M.M."/>
        </authorList>
    </citation>
    <scope>NUCLEOTIDE SEQUENCE [LARGE SCALE GENOMIC DNA]</scope>
    <source>
        <strain evidence="1 2">HSR2</strain>
    </source>
</reference>
<evidence type="ECO:0000313" key="1">
    <source>
        <dbReference type="EMBL" id="AKH97784.1"/>
    </source>
</evidence>
<keyword evidence="2" id="KW-1185">Reference proteome</keyword>
<protein>
    <recommendedName>
        <fullName evidence="3">ACT domain-containing protein</fullName>
    </recommendedName>
</protein>
<dbReference type="KEGG" id="hsu:HLASF_1298"/>
<dbReference type="AlphaFoldDB" id="A0A0F7PDR3"/>
<proteinExistence type="predicted"/>
<dbReference type="HOGENOM" id="CLU_1639912_0_0_2"/>
<dbReference type="EMBL" id="CP008874">
    <property type="protein sequence ID" value="AKH97784.1"/>
    <property type="molecule type" value="Genomic_DNA"/>
</dbReference>
<accession>A0A0F7PDR3</accession>
<sequence>MSSLAAATREAVDAHPFVRDGLRAGIVNYSAAARFLDVEGGTEAVATALRRYADELPQIASRDGEVRVTMQSGIGRSEGSFLAVAGTSYGECSGPLTAILATGDVDGRFLATVANRLAGAEISLEALGLADESVVVIVDRRDASTALATVEDAATGYS</sequence>
<organism evidence="1 2">
    <name type="scientific">Halanaeroarchaeum sulfurireducens</name>
    <dbReference type="NCBI Taxonomy" id="1604004"/>
    <lineage>
        <taxon>Archaea</taxon>
        <taxon>Methanobacteriati</taxon>
        <taxon>Methanobacteriota</taxon>
        <taxon>Stenosarchaea group</taxon>
        <taxon>Halobacteria</taxon>
        <taxon>Halobacteriales</taxon>
        <taxon>Halobacteriaceae</taxon>
        <taxon>Halanaeroarchaeum</taxon>
    </lineage>
</organism>
<dbReference type="Proteomes" id="UP000069906">
    <property type="component" value="Chromosome"/>
</dbReference>